<evidence type="ECO:0008006" key="5">
    <source>
        <dbReference type="Google" id="ProtNLM"/>
    </source>
</evidence>
<reference evidence="3" key="2">
    <citation type="submission" date="2023-06" db="EMBL/GenBank/DDBJ databases">
        <authorList>
            <consortium name="Lawrence Berkeley National Laboratory"/>
            <person name="Haridas S."/>
            <person name="Hensen N."/>
            <person name="Bonometti L."/>
            <person name="Westerberg I."/>
            <person name="Brannstrom I.O."/>
            <person name="Guillou S."/>
            <person name="Cros-Aarteil S."/>
            <person name="Calhoun S."/>
            <person name="Kuo A."/>
            <person name="Mondo S."/>
            <person name="Pangilinan J."/>
            <person name="Riley R."/>
            <person name="Labutti K."/>
            <person name="Andreopoulos B."/>
            <person name="Lipzen A."/>
            <person name="Chen C."/>
            <person name="Yanf M."/>
            <person name="Daum C."/>
            <person name="Ng V."/>
            <person name="Clum A."/>
            <person name="Steindorff A."/>
            <person name="Ohm R."/>
            <person name="Martin F."/>
            <person name="Silar P."/>
            <person name="Natvig D."/>
            <person name="Lalanne C."/>
            <person name="Gautier V."/>
            <person name="Ament-Velasquez S.L."/>
            <person name="Kruys A."/>
            <person name="Hutchinson M.I."/>
            <person name="Powell A.J."/>
            <person name="Barry K."/>
            <person name="Miller A.N."/>
            <person name="Grigoriev I.V."/>
            <person name="Debuchy R."/>
            <person name="Gladieux P."/>
            <person name="Thoren M.H."/>
            <person name="Johannesson H."/>
        </authorList>
    </citation>
    <scope>NUCLEOTIDE SEQUENCE</scope>
    <source>
        <strain evidence="3">CBS 560.94</strain>
    </source>
</reference>
<protein>
    <recommendedName>
        <fullName evidence="5">Secreted protein</fullName>
    </recommendedName>
</protein>
<feature type="compositionally biased region" description="Basic and acidic residues" evidence="1">
    <location>
        <begin position="78"/>
        <end position="87"/>
    </location>
</feature>
<feature type="compositionally biased region" description="Polar residues" evidence="1">
    <location>
        <begin position="88"/>
        <end position="100"/>
    </location>
</feature>
<feature type="signal peptide" evidence="2">
    <location>
        <begin position="1"/>
        <end position="19"/>
    </location>
</feature>
<gene>
    <name evidence="3" type="ORF">B0H65DRAFT_72301</name>
</gene>
<dbReference type="AlphaFoldDB" id="A0AAE0JRP6"/>
<dbReference type="GeneID" id="87868482"/>
<keyword evidence="4" id="KW-1185">Reference proteome</keyword>
<feature type="region of interest" description="Disordered" evidence="1">
    <location>
        <begin position="78"/>
        <end position="110"/>
    </location>
</feature>
<comment type="caution">
    <text evidence="3">The sequence shown here is derived from an EMBL/GenBank/DDBJ whole genome shotgun (WGS) entry which is preliminary data.</text>
</comment>
<proteinExistence type="predicted"/>
<evidence type="ECO:0000313" key="4">
    <source>
        <dbReference type="Proteomes" id="UP001278500"/>
    </source>
</evidence>
<dbReference type="Proteomes" id="UP001278500">
    <property type="component" value="Unassembled WGS sequence"/>
</dbReference>
<evidence type="ECO:0000256" key="2">
    <source>
        <dbReference type="SAM" id="SignalP"/>
    </source>
</evidence>
<reference evidence="3" key="1">
    <citation type="journal article" date="2023" name="Mol. Phylogenet. Evol.">
        <title>Genome-scale phylogeny and comparative genomics of the fungal order Sordariales.</title>
        <authorList>
            <person name="Hensen N."/>
            <person name="Bonometti L."/>
            <person name="Westerberg I."/>
            <person name="Brannstrom I.O."/>
            <person name="Guillou S."/>
            <person name="Cros-Aarteil S."/>
            <person name="Calhoun S."/>
            <person name="Haridas S."/>
            <person name="Kuo A."/>
            <person name="Mondo S."/>
            <person name="Pangilinan J."/>
            <person name="Riley R."/>
            <person name="LaButti K."/>
            <person name="Andreopoulos B."/>
            <person name="Lipzen A."/>
            <person name="Chen C."/>
            <person name="Yan M."/>
            <person name="Daum C."/>
            <person name="Ng V."/>
            <person name="Clum A."/>
            <person name="Steindorff A."/>
            <person name="Ohm R.A."/>
            <person name="Martin F."/>
            <person name="Silar P."/>
            <person name="Natvig D.O."/>
            <person name="Lalanne C."/>
            <person name="Gautier V."/>
            <person name="Ament-Velasquez S.L."/>
            <person name="Kruys A."/>
            <person name="Hutchinson M.I."/>
            <person name="Powell A.J."/>
            <person name="Barry K."/>
            <person name="Miller A.N."/>
            <person name="Grigoriev I.V."/>
            <person name="Debuchy R."/>
            <person name="Gladieux P."/>
            <person name="Hiltunen Thoren M."/>
            <person name="Johannesson H."/>
        </authorList>
    </citation>
    <scope>NUCLEOTIDE SEQUENCE</scope>
    <source>
        <strain evidence="3">CBS 560.94</strain>
    </source>
</reference>
<dbReference type="RefSeq" id="XP_062687625.1">
    <property type="nucleotide sequence ID" value="XM_062831328.1"/>
</dbReference>
<accession>A0AAE0JRP6</accession>
<organism evidence="3 4">
    <name type="scientific">Neurospora tetraspora</name>
    <dbReference type="NCBI Taxonomy" id="94610"/>
    <lineage>
        <taxon>Eukaryota</taxon>
        <taxon>Fungi</taxon>
        <taxon>Dikarya</taxon>
        <taxon>Ascomycota</taxon>
        <taxon>Pezizomycotina</taxon>
        <taxon>Sordariomycetes</taxon>
        <taxon>Sordariomycetidae</taxon>
        <taxon>Sordariales</taxon>
        <taxon>Sordariaceae</taxon>
        <taxon>Neurospora</taxon>
    </lineage>
</organism>
<sequence>MSTLSLLTLHVLTCSLSSGKTTGFPLFDSYCLVYSFIPRGTLPPLAPLEVPSSPLYIHHLHSSYPGEESRTVSIRFQSRAERDERVNSEPNRNSSPTTTLDHPRQNPRPN</sequence>
<evidence type="ECO:0000256" key="1">
    <source>
        <dbReference type="SAM" id="MobiDB-lite"/>
    </source>
</evidence>
<evidence type="ECO:0000313" key="3">
    <source>
        <dbReference type="EMBL" id="KAK3356248.1"/>
    </source>
</evidence>
<dbReference type="EMBL" id="JAUEPP010000001">
    <property type="protein sequence ID" value="KAK3356248.1"/>
    <property type="molecule type" value="Genomic_DNA"/>
</dbReference>
<name>A0AAE0JRP6_9PEZI</name>
<feature type="chain" id="PRO_5042183278" description="Secreted protein" evidence="2">
    <location>
        <begin position="20"/>
        <end position="110"/>
    </location>
</feature>
<keyword evidence="2" id="KW-0732">Signal</keyword>